<keyword evidence="2 8" id="KW-0808">Transferase</keyword>
<dbReference type="FunFam" id="3.30.420.40:FF:000008">
    <property type="entry name" value="Glycerol kinase"/>
    <property type="match status" value="1"/>
</dbReference>
<dbReference type="InterPro" id="IPR043129">
    <property type="entry name" value="ATPase_NBD"/>
</dbReference>
<dbReference type="InterPro" id="IPR018484">
    <property type="entry name" value="FGGY_N"/>
</dbReference>
<dbReference type="GO" id="GO:0004370">
    <property type="term" value="F:glycerol kinase activity"/>
    <property type="evidence" value="ECO:0007669"/>
    <property type="project" value="InterPro"/>
</dbReference>
<dbReference type="SUPFAM" id="SSF53067">
    <property type="entry name" value="Actin-like ATPase domain"/>
    <property type="match status" value="2"/>
</dbReference>
<feature type="domain" description="Carbohydrate kinase FGGY C-terminal" evidence="10">
    <location>
        <begin position="241"/>
        <end position="425"/>
    </location>
</feature>
<keyword evidence="4 8" id="KW-0418">Kinase</keyword>
<protein>
    <recommendedName>
        <fullName evidence="7">ATP:glycerol 3-phosphotransferase</fullName>
    </recommendedName>
</protein>
<dbReference type="NCBIfam" id="NF000756">
    <property type="entry name" value="PRK00047.1"/>
    <property type="match status" value="1"/>
</dbReference>
<dbReference type="GO" id="GO:0019563">
    <property type="term" value="P:glycerol catabolic process"/>
    <property type="evidence" value="ECO:0007669"/>
    <property type="project" value="TreeGrafter"/>
</dbReference>
<evidence type="ECO:0000259" key="10">
    <source>
        <dbReference type="Pfam" id="PF02782"/>
    </source>
</evidence>
<comment type="caution">
    <text evidence="11">The sequence shown here is derived from an EMBL/GenBank/DDBJ whole genome shotgun (WGS) entry which is preliminary data.</text>
</comment>
<keyword evidence="6" id="KW-0067">ATP-binding</keyword>
<dbReference type="PANTHER" id="PTHR10196">
    <property type="entry name" value="SUGAR KINASE"/>
    <property type="match status" value="1"/>
</dbReference>
<dbReference type="PIRSF" id="PIRSF000538">
    <property type="entry name" value="GlpK"/>
    <property type="match status" value="1"/>
</dbReference>
<dbReference type="Pfam" id="PF02782">
    <property type="entry name" value="FGGY_C"/>
    <property type="match status" value="1"/>
</dbReference>
<keyword evidence="3" id="KW-0547">Nucleotide-binding</keyword>
<sequence length="466" mass="50683">MILAIDSGTTSCRTLAFDASGRCVALAQQEFPQYYPQPGWVEHDPEEIWRAQKATLDAVVAQVGKQNIQAIGITNQRETVVAWDKHTGEPLANAIVWQCRRTTELCHQLKDAGHEPGVRAKTGLLLDPYFSGTKIQWLSERVETKDAYFGTVDTWLLWKLTGGQSYATDPSNASRTLLYNLQTNNWDDELLALFGVARASLPTIQPSGSVFGHWEGIPICGILGDQQAALYGQQCITPGMAKCTYGTGCFLLKTENPPTERDQWVPGILQTVAWEKNGELTYASEGAVFIAGAAVQWLRDGLGLIATAAETEALARSVPDSGGVVFVPAFTGLGAPYWNPEARGLICGLTRGTTKAHLVYATLEAIAQQNADLLEAMSLAGILRVDGGASRNDFLMQLQADLLGIPVERPAQTETTAFGVAVLAGQTAGIFDIAPWRAERVFEPALSQDERAHRRESWRRAVARAL</sequence>
<dbReference type="GO" id="GO:0005829">
    <property type="term" value="C:cytosol"/>
    <property type="evidence" value="ECO:0007669"/>
    <property type="project" value="TreeGrafter"/>
</dbReference>
<dbReference type="EMBL" id="JACHGW010000003">
    <property type="protein sequence ID" value="MBB6051289.1"/>
    <property type="molecule type" value="Genomic_DNA"/>
</dbReference>
<dbReference type="Gene3D" id="3.30.420.40">
    <property type="match status" value="2"/>
</dbReference>
<evidence type="ECO:0000259" key="9">
    <source>
        <dbReference type="Pfam" id="PF00370"/>
    </source>
</evidence>
<evidence type="ECO:0000256" key="6">
    <source>
        <dbReference type="ARBA" id="ARBA00022840"/>
    </source>
</evidence>
<dbReference type="NCBIfam" id="TIGR01311">
    <property type="entry name" value="glycerol_kin"/>
    <property type="match status" value="1"/>
</dbReference>
<dbReference type="CDD" id="cd07769">
    <property type="entry name" value="ASKHA_NBD_FGGY_GK"/>
    <property type="match status" value="1"/>
</dbReference>
<keyword evidence="12" id="KW-1185">Reference proteome</keyword>
<comment type="similarity">
    <text evidence="1 8">Belongs to the FGGY kinase family.</text>
</comment>
<evidence type="ECO:0000256" key="5">
    <source>
        <dbReference type="ARBA" id="ARBA00022798"/>
    </source>
</evidence>
<dbReference type="InterPro" id="IPR018483">
    <property type="entry name" value="Carb_kinase_FGGY_CS"/>
</dbReference>
<dbReference type="InterPro" id="IPR005999">
    <property type="entry name" value="Glycerol_kin"/>
</dbReference>
<evidence type="ECO:0000256" key="8">
    <source>
        <dbReference type="RuleBase" id="RU003733"/>
    </source>
</evidence>
<evidence type="ECO:0000256" key="4">
    <source>
        <dbReference type="ARBA" id="ARBA00022777"/>
    </source>
</evidence>
<dbReference type="Pfam" id="PF00370">
    <property type="entry name" value="FGGY_N"/>
    <property type="match status" value="1"/>
</dbReference>
<accession>A0A7W9W6C0</accession>
<evidence type="ECO:0000313" key="12">
    <source>
        <dbReference type="Proteomes" id="UP000520814"/>
    </source>
</evidence>
<reference evidence="11 12" key="1">
    <citation type="submission" date="2020-08" db="EMBL/GenBank/DDBJ databases">
        <title>Genomic Encyclopedia of Type Strains, Phase IV (KMG-IV): sequencing the most valuable type-strain genomes for metagenomic binning, comparative biology and taxonomic classification.</title>
        <authorList>
            <person name="Goeker M."/>
        </authorList>
    </citation>
    <scope>NUCLEOTIDE SEQUENCE [LARGE SCALE GENOMIC DNA]</scope>
    <source>
        <strain evidence="11 12">DSM 23562</strain>
    </source>
</reference>
<dbReference type="GO" id="GO:0005524">
    <property type="term" value="F:ATP binding"/>
    <property type="evidence" value="ECO:0007669"/>
    <property type="project" value="UniProtKB-KW"/>
</dbReference>
<dbReference type="RefSeq" id="WP_184197955.1">
    <property type="nucleotide sequence ID" value="NZ_JACHGW010000003.1"/>
</dbReference>
<dbReference type="Proteomes" id="UP000520814">
    <property type="component" value="Unassembled WGS sequence"/>
</dbReference>
<organism evidence="11 12">
    <name type="scientific">Armatimonas rosea</name>
    <dbReference type="NCBI Taxonomy" id="685828"/>
    <lineage>
        <taxon>Bacteria</taxon>
        <taxon>Bacillati</taxon>
        <taxon>Armatimonadota</taxon>
        <taxon>Armatimonadia</taxon>
        <taxon>Armatimonadales</taxon>
        <taxon>Armatimonadaceae</taxon>
        <taxon>Armatimonas</taxon>
    </lineage>
</organism>
<gene>
    <name evidence="11" type="ORF">HNQ39_003099</name>
</gene>
<evidence type="ECO:0000313" key="11">
    <source>
        <dbReference type="EMBL" id="MBB6051289.1"/>
    </source>
</evidence>
<dbReference type="PROSITE" id="PS00445">
    <property type="entry name" value="FGGY_KINASES_2"/>
    <property type="match status" value="1"/>
</dbReference>
<evidence type="ECO:0000256" key="3">
    <source>
        <dbReference type="ARBA" id="ARBA00022741"/>
    </source>
</evidence>
<evidence type="ECO:0000256" key="2">
    <source>
        <dbReference type="ARBA" id="ARBA00022679"/>
    </source>
</evidence>
<evidence type="ECO:0000256" key="1">
    <source>
        <dbReference type="ARBA" id="ARBA00009156"/>
    </source>
</evidence>
<feature type="domain" description="Carbohydrate kinase FGGY N-terminal" evidence="9">
    <location>
        <begin position="1"/>
        <end position="232"/>
    </location>
</feature>
<dbReference type="PANTHER" id="PTHR10196:SF69">
    <property type="entry name" value="GLYCEROL KINASE"/>
    <property type="match status" value="1"/>
</dbReference>
<name>A0A7W9W6C0_ARMRO</name>
<proteinExistence type="inferred from homology"/>
<dbReference type="InterPro" id="IPR000577">
    <property type="entry name" value="Carb_kinase_FGGY"/>
</dbReference>
<dbReference type="GO" id="GO:0006072">
    <property type="term" value="P:glycerol-3-phosphate metabolic process"/>
    <property type="evidence" value="ECO:0007669"/>
    <property type="project" value="InterPro"/>
</dbReference>
<dbReference type="AlphaFoldDB" id="A0A7W9W6C0"/>
<evidence type="ECO:0000256" key="7">
    <source>
        <dbReference type="ARBA" id="ARBA00043149"/>
    </source>
</evidence>
<keyword evidence="5" id="KW-0319">Glycerol metabolism</keyword>
<dbReference type="InterPro" id="IPR018485">
    <property type="entry name" value="FGGY_C"/>
</dbReference>